<evidence type="ECO:0000313" key="14">
    <source>
        <dbReference type="Proteomes" id="UP000324832"/>
    </source>
</evidence>
<evidence type="ECO:0000256" key="4">
    <source>
        <dbReference type="ARBA" id="ARBA00022433"/>
    </source>
</evidence>
<sequence>MAPIKITEKKWNKPPTAIYENNYGYGINFYQPMIDYIDAKERGETVKPPHLPWNNERGLEKYRFNEPIKSYSEQDLKKMSREISAQAKKDRSYLSVGARSPFSVIATAAATNLTKHIETESVSIKSRKKKVEKDYLKSEKQNKMYKEVERELARLGANVELEAELKSNSKLYRGKSARAIAQTLLDQSRLSTNKDKVQMKNIHNDETIKYIDQNKTSKYGDDKTATDYKITSIKTINDSSPKICVVQIETEIPPINNDYIEKINELKETIKLFDKIDTTILINRSKQTSIEIEQLNARVVEAETKLKTEVTRIKKKLQIQITELELSLDVANKTNIDLQKTIKKQSLQLTEIQTHYDEVQRQLQVTLDQFGVAQRRIQSLTGEIEEIRGNYEQALRAKRSVEQSFEEAQTRINELTVINVNLSSSKAKIEQELAAVAADYDEITKELRVADERYQRVQVELKHTVEHLHEEQERIVKIEAIKKSLEIEVKNISVRLEEVEANAIVGGKRIISKLEARIKDMELELDEEKRRHAESIKILRKKERQVKEIMIQCEEDQKNIILLQDSLEKCSQKANIYKRQLAEQEGFSQQSVTRVRRFQRELEAAEDRADTAESNLSLIRAKHRTFVTTSTVPGSQVYLVQESRALSTE</sequence>
<keyword evidence="14" id="KW-1185">Reference proteome</keyword>
<evidence type="ECO:0000256" key="8">
    <source>
        <dbReference type="ARBA" id="ARBA00023175"/>
    </source>
</evidence>
<dbReference type="PANTHER" id="PTHR46349">
    <property type="entry name" value="CINGULIN-LIKE PROTEIN 1-RELATED"/>
    <property type="match status" value="1"/>
</dbReference>
<dbReference type="SUPFAM" id="SSF90257">
    <property type="entry name" value="Myosin rod fragments"/>
    <property type="match status" value="2"/>
</dbReference>
<keyword evidence="9" id="KW-0514">Muscle protein</keyword>
<reference evidence="13 14" key="1">
    <citation type="submission" date="2017-07" db="EMBL/GenBank/DDBJ databases">
        <authorList>
            <person name="Talla V."/>
            <person name="Backstrom N."/>
        </authorList>
    </citation>
    <scope>NUCLEOTIDE SEQUENCE [LARGE SCALE GENOMIC DNA]</scope>
</reference>
<dbReference type="Gene3D" id="1.20.5.370">
    <property type="match status" value="1"/>
</dbReference>
<name>A0A5E4QAJ7_9NEOP</name>
<dbReference type="Pfam" id="PF01576">
    <property type="entry name" value="Myosin_tail_1"/>
    <property type="match status" value="1"/>
</dbReference>
<evidence type="ECO:0000256" key="9">
    <source>
        <dbReference type="ARBA" id="ARBA00023179"/>
    </source>
</evidence>
<evidence type="ECO:0000256" key="3">
    <source>
        <dbReference type="ARBA" id="ARBA00018623"/>
    </source>
</evidence>
<evidence type="ECO:0000256" key="2">
    <source>
        <dbReference type="ARBA" id="ARBA00008447"/>
    </source>
</evidence>
<comment type="function">
    <text evidence="10">Paramyosin is a major structural component of many thick filaments isolated from invertebrate muscles.</text>
</comment>
<keyword evidence="4" id="KW-0787">Thick filament</keyword>
<comment type="subcellular location">
    <subcellularLocation>
        <location evidence="1">Cytoplasm</location>
        <location evidence="1">Myofibril</location>
    </subcellularLocation>
</comment>
<evidence type="ECO:0000256" key="6">
    <source>
        <dbReference type="ARBA" id="ARBA00023054"/>
    </source>
</evidence>
<feature type="coiled-coil region" evidence="11">
    <location>
        <begin position="138"/>
        <end position="165"/>
    </location>
</feature>
<gene>
    <name evidence="13" type="ORF">LSINAPIS_LOCUS6256</name>
</gene>
<feature type="coiled-coil region" evidence="11">
    <location>
        <begin position="588"/>
        <end position="622"/>
    </location>
</feature>
<evidence type="ECO:0000256" key="5">
    <source>
        <dbReference type="ARBA" id="ARBA00022490"/>
    </source>
</evidence>
<keyword evidence="8" id="KW-0505">Motor protein</keyword>
<dbReference type="InterPro" id="IPR002928">
    <property type="entry name" value="Myosin_tail"/>
</dbReference>
<dbReference type="EMBL" id="FZQP02001926">
    <property type="protein sequence ID" value="VVC94264.1"/>
    <property type="molecule type" value="Genomic_DNA"/>
</dbReference>
<organism evidence="13 14">
    <name type="scientific">Leptidea sinapis</name>
    <dbReference type="NCBI Taxonomy" id="189913"/>
    <lineage>
        <taxon>Eukaryota</taxon>
        <taxon>Metazoa</taxon>
        <taxon>Ecdysozoa</taxon>
        <taxon>Arthropoda</taxon>
        <taxon>Hexapoda</taxon>
        <taxon>Insecta</taxon>
        <taxon>Pterygota</taxon>
        <taxon>Neoptera</taxon>
        <taxon>Endopterygota</taxon>
        <taxon>Lepidoptera</taxon>
        <taxon>Glossata</taxon>
        <taxon>Ditrysia</taxon>
        <taxon>Papilionoidea</taxon>
        <taxon>Pieridae</taxon>
        <taxon>Dismorphiinae</taxon>
        <taxon>Leptidea</taxon>
    </lineage>
</organism>
<dbReference type="GO" id="GO:0016459">
    <property type="term" value="C:myosin complex"/>
    <property type="evidence" value="ECO:0007669"/>
    <property type="project" value="UniProtKB-KW"/>
</dbReference>
<evidence type="ECO:0000313" key="13">
    <source>
        <dbReference type="EMBL" id="VVC94264.1"/>
    </source>
</evidence>
<proteinExistence type="inferred from homology"/>
<comment type="similarity">
    <text evidence="2">Belongs to the paramyosin family.</text>
</comment>
<evidence type="ECO:0000256" key="1">
    <source>
        <dbReference type="ARBA" id="ARBA00004657"/>
    </source>
</evidence>
<keyword evidence="7" id="KW-0518">Myosin</keyword>
<feature type="coiled-coil region" evidence="11">
    <location>
        <begin position="377"/>
        <end position="559"/>
    </location>
</feature>
<accession>A0A5E4QAJ7</accession>
<dbReference type="AlphaFoldDB" id="A0A5E4QAJ7"/>
<feature type="coiled-coil region" evidence="11">
    <location>
        <begin position="285"/>
        <end position="334"/>
    </location>
</feature>
<feature type="domain" description="Myosin tail" evidence="12">
    <location>
        <begin position="291"/>
        <end position="622"/>
    </location>
</feature>
<keyword evidence="6 11" id="KW-0175">Coiled coil</keyword>
<dbReference type="GO" id="GO:0032982">
    <property type="term" value="C:myosin filament"/>
    <property type="evidence" value="ECO:0007669"/>
    <property type="project" value="UniProtKB-KW"/>
</dbReference>
<evidence type="ECO:0000256" key="10">
    <source>
        <dbReference type="ARBA" id="ARBA00049580"/>
    </source>
</evidence>
<protein>
    <recommendedName>
        <fullName evidence="3">Paramyosin</fullName>
    </recommendedName>
</protein>
<evidence type="ECO:0000259" key="12">
    <source>
        <dbReference type="Pfam" id="PF01576"/>
    </source>
</evidence>
<dbReference type="PANTHER" id="PTHR46349:SF6">
    <property type="entry name" value="MYOSIN-6-LIKE"/>
    <property type="match status" value="1"/>
</dbReference>
<evidence type="ECO:0000256" key="11">
    <source>
        <dbReference type="SAM" id="Coils"/>
    </source>
</evidence>
<dbReference type="InterPro" id="IPR014751">
    <property type="entry name" value="XRCC4-like_C"/>
</dbReference>
<evidence type="ECO:0000256" key="7">
    <source>
        <dbReference type="ARBA" id="ARBA00023123"/>
    </source>
</evidence>
<keyword evidence="5" id="KW-0963">Cytoplasm</keyword>
<dbReference type="GO" id="GO:0030016">
    <property type="term" value="C:myofibril"/>
    <property type="evidence" value="ECO:0007669"/>
    <property type="project" value="UniProtKB-SubCell"/>
</dbReference>
<dbReference type="Proteomes" id="UP000324832">
    <property type="component" value="Unassembled WGS sequence"/>
</dbReference>